<gene>
    <name evidence="5" type="primary">NCL1</name>
    <name evidence="5" type="ORF">ATC70_006653</name>
</gene>
<keyword evidence="6" id="KW-1185">Reference proteome</keyword>
<dbReference type="GO" id="GO:0032259">
    <property type="term" value="P:methylation"/>
    <property type="evidence" value="ECO:0007669"/>
    <property type="project" value="UniProtKB-KW"/>
</dbReference>
<comment type="caution">
    <text evidence="5">The sequence shown here is derived from an EMBL/GenBank/DDBJ whole genome shotgun (WGS) entry which is preliminary data.</text>
</comment>
<dbReference type="InterPro" id="IPR002885">
    <property type="entry name" value="PPR_rpt"/>
</dbReference>
<accession>A0AAN7DP50</accession>
<comment type="function">
    <text evidence="3">Regulates mitochondrial small subunit maturation by controlling 15S rRNA 5'-end processing. Localizes to the 5' precursor of the 15S rRNA in a position that is subsequently occupied by mS47 in the mature yeast mtSSU. Uses structure and sequence-specific RNA recognition, binding to a single-stranded region of the precursor and specifically recognizing bases -6 to -1. The exchange of Ccm1 for mS47 is coupled to the irreversible removal of precursor rRNA that is accompanied by conformational changes of the mitoribosomal proteins uS5m and mS26. These conformational changes signal completion of 5'-end rRNA processing through protection of the mature 5'-end of the 15S rRNA and stabilization of mS47. The removal of the 5' precursor together with the dissociation of Ccm1 may be catalyzed by the 5'-3' exoribonuclease Pet127. Involved in the specific removal of group I introns in mitochondrial encoded transcripts.</text>
</comment>
<dbReference type="GO" id="GO:0008168">
    <property type="term" value="F:methyltransferase activity"/>
    <property type="evidence" value="ECO:0007669"/>
    <property type="project" value="UniProtKB-KW"/>
</dbReference>
<evidence type="ECO:0000313" key="5">
    <source>
        <dbReference type="EMBL" id="KAK4520773.1"/>
    </source>
</evidence>
<evidence type="ECO:0000256" key="3">
    <source>
        <dbReference type="ARBA" id="ARBA00044493"/>
    </source>
</evidence>
<dbReference type="AlphaFoldDB" id="A0AAN7DP50"/>
<proteinExistence type="inferred from homology"/>
<comment type="similarity">
    <text evidence="1">Belongs to the CCM1 family.</text>
</comment>
<name>A0AAN7DP50_9FUNG</name>
<evidence type="ECO:0000313" key="6">
    <source>
        <dbReference type="Proteomes" id="UP001304243"/>
    </source>
</evidence>
<dbReference type="EC" id="2.1.1.202" evidence="5"/>
<dbReference type="Proteomes" id="UP001304243">
    <property type="component" value="Unassembled WGS sequence"/>
</dbReference>
<dbReference type="Pfam" id="PF01535">
    <property type="entry name" value="PPR"/>
    <property type="match status" value="1"/>
</dbReference>
<dbReference type="GeneID" id="89950339"/>
<comment type="subunit">
    <text evidence="4">Binds to mitochondrial small subunit 15S rRNA.</text>
</comment>
<keyword evidence="2" id="KW-0677">Repeat</keyword>
<keyword evidence="5" id="KW-0808">Transferase</keyword>
<evidence type="ECO:0000256" key="4">
    <source>
        <dbReference type="ARBA" id="ARBA00044511"/>
    </source>
</evidence>
<dbReference type="PANTHER" id="PTHR47447:SF17">
    <property type="entry name" value="OS12G0638900 PROTEIN"/>
    <property type="match status" value="1"/>
</dbReference>
<keyword evidence="5" id="KW-0489">Methyltransferase</keyword>
<dbReference type="EMBL" id="JASEJX010000009">
    <property type="protein sequence ID" value="KAK4520773.1"/>
    <property type="molecule type" value="Genomic_DNA"/>
</dbReference>
<dbReference type="Gene3D" id="1.25.40.10">
    <property type="entry name" value="Tetratricopeptide repeat domain"/>
    <property type="match status" value="2"/>
</dbReference>
<dbReference type="InterPro" id="IPR011990">
    <property type="entry name" value="TPR-like_helical_dom_sf"/>
</dbReference>
<dbReference type="RefSeq" id="XP_064687439.1">
    <property type="nucleotide sequence ID" value="XM_064825925.1"/>
</dbReference>
<organism evidence="5 6">
    <name type="scientific">Mucor velutinosus</name>
    <dbReference type="NCBI Taxonomy" id="708070"/>
    <lineage>
        <taxon>Eukaryota</taxon>
        <taxon>Fungi</taxon>
        <taxon>Fungi incertae sedis</taxon>
        <taxon>Mucoromycota</taxon>
        <taxon>Mucoromycotina</taxon>
        <taxon>Mucoromycetes</taxon>
        <taxon>Mucorales</taxon>
        <taxon>Mucorineae</taxon>
        <taxon>Mucoraceae</taxon>
        <taxon>Mucor</taxon>
    </lineage>
</organism>
<sequence>MSVHCGNKFVCHNVFRSLFMATTKPNLQRRKLSTLIMEQVKHTTLATETTSMNAIASDTIAMKIARCKQMSEYNQRLKAHASKFRKRDQSQLNAVAIIEEMKEKGFQPTSQNYLQLLMGISLQRHRTHKQNQRMELWFEELLRLELLKRNPWPKLKKAVMAMSLKGHPNMKAMFLKLDSLHTVQDSACWNAAIMGCVRDRQLQDAEELLTLAQERNLASSESYQILIDVYLFLQDQPSASRIFSLMIQHNVAADFPIFESFISYYMSLPTNDDTFRTLDRLWQAVLLTSTHNIPDDMIFKLLSYYGLHGELSRGEQVYLDVKSRHQKLDRRCLGQLNKIIIGFCNKRQLPSALSLMYDLVGQGYNPSSRVLCKIINACKDMDDREAAQQLITTIQQVDPGAKLAQQCFDALDAQD</sequence>
<evidence type="ECO:0000256" key="1">
    <source>
        <dbReference type="ARBA" id="ARBA00006192"/>
    </source>
</evidence>
<protein>
    <submittedName>
        <fullName evidence="5">tRNA (Cytosine-5-)-methyltransferase ncl1</fullName>
        <ecNumber evidence="5">2.1.1.202</ecNumber>
    </submittedName>
</protein>
<evidence type="ECO:0000256" key="2">
    <source>
        <dbReference type="ARBA" id="ARBA00022737"/>
    </source>
</evidence>
<dbReference type="PANTHER" id="PTHR47447">
    <property type="entry name" value="OS03G0856100 PROTEIN"/>
    <property type="match status" value="1"/>
</dbReference>
<reference evidence="5 6" key="1">
    <citation type="submission" date="2022-11" db="EMBL/GenBank/DDBJ databases">
        <title>Mucor velutinosus strain NIH1002 WGS.</title>
        <authorList>
            <person name="Subramanian P."/>
            <person name="Mullikin J.C."/>
            <person name="Segre J.A."/>
            <person name="Zelazny A.M."/>
        </authorList>
    </citation>
    <scope>NUCLEOTIDE SEQUENCE [LARGE SCALE GENOMIC DNA]</scope>
    <source>
        <strain evidence="5 6">NIH1002</strain>
    </source>
</reference>